<evidence type="ECO:0000256" key="8">
    <source>
        <dbReference type="SAM" id="Phobius"/>
    </source>
</evidence>
<dbReference type="PANTHER" id="PTHR33908">
    <property type="entry name" value="MANNOSYLTRANSFERASE YKCB-RELATED"/>
    <property type="match status" value="1"/>
</dbReference>
<name>A0A517ZRN3_9PLAN</name>
<evidence type="ECO:0000256" key="1">
    <source>
        <dbReference type="ARBA" id="ARBA00004651"/>
    </source>
</evidence>
<dbReference type="KEGG" id="sdyn:Mal52_35910"/>
<sequence length="623" mass="70245">MSNDPPPTTHRRRLLIAQVVAYLAAWCILLPVAICRWGETGLDNVDILGWPSSSYWDTPLYLPLLLVAPLAWWFRGQLIDRRRRRDDKKPRTPMWTTDVSQIGTAGVRAWMMAIGCGVVAFSVSALIARQFEGLPPTYHDEYSYLFQAQTFLAGKVSFPSHEAPRLFDQMHVLNEGRFASRYFPGTGLWMAPFVAIGQPYWGHWFAGAVTAFFVFWTGRELGGDGTGFVAGLLIAVSPGMAWFSNMLLAHHPTLVGLSLFLFAFVRWRTRKRIGYALCAGIGLTFAMYCRPMTAAGVGLPFGIAFAYWLATAGRSAAVPLKTRFLHAIALGGPIVVGIAAMLAYNHAITGSALESPYQLYTDIYTPRHVYGFNNVVRGEQRLGPRVLDGYDRWAKNLTPRLAAKNVVTRSIASLRWTLDFVPLCMAAIVFVLAVPRRDGNAWLMLWAIVSLHAAHIPYWYDGIMHWHYVFESGPLWCIVFAVATARLVLFWKAEDRPWMSRWWAVVVLSAVWMSYGSLDPYWEPRITDEIDSVKYGRRKHFSFQQLIALQAVPKPAVVFVEADPADRHIDFVVNTPDLQADVLVAHYLPDEYSTAELQRLFPGRSLFLFRARTGDFGPLPMNR</sequence>
<keyword evidence="7 8" id="KW-0472">Membrane</keyword>
<proteinExistence type="predicted"/>
<keyword evidence="2" id="KW-1003">Cell membrane</keyword>
<organism evidence="9 10">
    <name type="scientific">Symmachiella dynata</name>
    <dbReference type="NCBI Taxonomy" id="2527995"/>
    <lineage>
        <taxon>Bacteria</taxon>
        <taxon>Pseudomonadati</taxon>
        <taxon>Planctomycetota</taxon>
        <taxon>Planctomycetia</taxon>
        <taxon>Planctomycetales</taxon>
        <taxon>Planctomycetaceae</taxon>
        <taxon>Symmachiella</taxon>
    </lineage>
</organism>
<feature type="transmembrane region" description="Helical" evidence="8">
    <location>
        <begin position="324"/>
        <end position="344"/>
    </location>
</feature>
<feature type="transmembrane region" description="Helical" evidence="8">
    <location>
        <begin position="416"/>
        <end position="434"/>
    </location>
</feature>
<gene>
    <name evidence="9" type="ORF">Mal52_35910</name>
</gene>
<keyword evidence="5 8" id="KW-0812">Transmembrane</keyword>
<protein>
    <submittedName>
        <fullName evidence="9">Uncharacterized protein</fullName>
    </submittedName>
</protein>
<feature type="transmembrane region" description="Helical" evidence="8">
    <location>
        <begin position="472"/>
        <end position="490"/>
    </location>
</feature>
<dbReference type="RefSeq" id="WP_145377462.1">
    <property type="nucleotide sequence ID" value="NZ_CP036276.1"/>
</dbReference>
<dbReference type="Proteomes" id="UP000319383">
    <property type="component" value="Chromosome"/>
</dbReference>
<feature type="transmembrane region" description="Helical" evidence="8">
    <location>
        <begin position="225"/>
        <end position="243"/>
    </location>
</feature>
<dbReference type="GO" id="GO:0005886">
    <property type="term" value="C:plasma membrane"/>
    <property type="evidence" value="ECO:0007669"/>
    <property type="project" value="UniProtKB-SubCell"/>
</dbReference>
<keyword evidence="4" id="KW-0808">Transferase</keyword>
<evidence type="ECO:0000256" key="2">
    <source>
        <dbReference type="ARBA" id="ARBA00022475"/>
    </source>
</evidence>
<evidence type="ECO:0000313" key="9">
    <source>
        <dbReference type="EMBL" id="QDU45103.1"/>
    </source>
</evidence>
<keyword evidence="6 8" id="KW-1133">Transmembrane helix</keyword>
<dbReference type="GO" id="GO:0016763">
    <property type="term" value="F:pentosyltransferase activity"/>
    <property type="evidence" value="ECO:0007669"/>
    <property type="project" value="TreeGrafter"/>
</dbReference>
<feature type="transmembrane region" description="Helical" evidence="8">
    <location>
        <begin position="441"/>
        <end position="460"/>
    </location>
</feature>
<feature type="transmembrane region" description="Helical" evidence="8">
    <location>
        <begin position="249"/>
        <end position="265"/>
    </location>
</feature>
<evidence type="ECO:0000256" key="6">
    <source>
        <dbReference type="ARBA" id="ARBA00022989"/>
    </source>
</evidence>
<feature type="transmembrane region" description="Helical" evidence="8">
    <location>
        <begin position="54"/>
        <end position="74"/>
    </location>
</feature>
<reference evidence="9 10" key="1">
    <citation type="submission" date="2019-02" db="EMBL/GenBank/DDBJ databases">
        <title>Deep-cultivation of Planctomycetes and their phenomic and genomic characterization uncovers novel biology.</title>
        <authorList>
            <person name="Wiegand S."/>
            <person name="Jogler M."/>
            <person name="Boedeker C."/>
            <person name="Pinto D."/>
            <person name="Vollmers J."/>
            <person name="Rivas-Marin E."/>
            <person name="Kohn T."/>
            <person name="Peeters S.H."/>
            <person name="Heuer A."/>
            <person name="Rast P."/>
            <person name="Oberbeckmann S."/>
            <person name="Bunk B."/>
            <person name="Jeske O."/>
            <person name="Meyerdierks A."/>
            <person name="Storesund J.E."/>
            <person name="Kallscheuer N."/>
            <person name="Luecker S."/>
            <person name="Lage O.M."/>
            <person name="Pohl T."/>
            <person name="Merkel B.J."/>
            <person name="Hornburger P."/>
            <person name="Mueller R.-W."/>
            <person name="Bruemmer F."/>
            <person name="Labrenz M."/>
            <person name="Spormann A.M."/>
            <person name="Op den Camp H."/>
            <person name="Overmann J."/>
            <person name="Amann R."/>
            <person name="Jetten M.S.M."/>
            <person name="Mascher T."/>
            <person name="Medema M.H."/>
            <person name="Devos D.P."/>
            <person name="Kaster A.-K."/>
            <person name="Ovreas L."/>
            <person name="Rohde M."/>
            <person name="Galperin M.Y."/>
            <person name="Jogler C."/>
        </authorList>
    </citation>
    <scope>NUCLEOTIDE SEQUENCE [LARGE SCALE GENOMIC DNA]</scope>
    <source>
        <strain evidence="9 10">Mal52</strain>
    </source>
</reference>
<dbReference type="AlphaFoldDB" id="A0A517ZRN3"/>
<evidence type="ECO:0000256" key="5">
    <source>
        <dbReference type="ARBA" id="ARBA00022692"/>
    </source>
</evidence>
<feature type="transmembrane region" description="Helical" evidence="8">
    <location>
        <begin position="294"/>
        <end position="312"/>
    </location>
</feature>
<evidence type="ECO:0000256" key="3">
    <source>
        <dbReference type="ARBA" id="ARBA00022676"/>
    </source>
</evidence>
<feature type="transmembrane region" description="Helical" evidence="8">
    <location>
        <begin position="272"/>
        <end position="288"/>
    </location>
</feature>
<keyword evidence="10" id="KW-1185">Reference proteome</keyword>
<dbReference type="GO" id="GO:0009103">
    <property type="term" value="P:lipopolysaccharide biosynthetic process"/>
    <property type="evidence" value="ECO:0007669"/>
    <property type="project" value="UniProtKB-ARBA"/>
</dbReference>
<evidence type="ECO:0000256" key="4">
    <source>
        <dbReference type="ARBA" id="ARBA00022679"/>
    </source>
</evidence>
<accession>A0A517ZRN3</accession>
<dbReference type="PANTHER" id="PTHR33908:SF11">
    <property type="entry name" value="MEMBRANE PROTEIN"/>
    <property type="match status" value="1"/>
</dbReference>
<evidence type="ECO:0000256" key="7">
    <source>
        <dbReference type="ARBA" id="ARBA00023136"/>
    </source>
</evidence>
<feature type="transmembrane region" description="Helical" evidence="8">
    <location>
        <begin position="14"/>
        <end position="34"/>
    </location>
</feature>
<keyword evidence="3" id="KW-0328">Glycosyltransferase</keyword>
<comment type="subcellular location">
    <subcellularLocation>
        <location evidence="1">Cell membrane</location>
        <topology evidence="1">Multi-pass membrane protein</topology>
    </subcellularLocation>
</comment>
<evidence type="ECO:0000313" key="10">
    <source>
        <dbReference type="Proteomes" id="UP000319383"/>
    </source>
</evidence>
<dbReference type="EMBL" id="CP036276">
    <property type="protein sequence ID" value="QDU45103.1"/>
    <property type="molecule type" value="Genomic_DNA"/>
</dbReference>
<feature type="transmembrane region" description="Helical" evidence="8">
    <location>
        <begin position="200"/>
        <end position="218"/>
    </location>
</feature>
<feature type="transmembrane region" description="Helical" evidence="8">
    <location>
        <begin position="109"/>
        <end position="128"/>
    </location>
</feature>
<dbReference type="InterPro" id="IPR050297">
    <property type="entry name" value="LipidA_mod_glycosyltrf_83"/>
</dbReference>